<dbReference type="Pfam" id="PF13624">
    <property type="entry name" value="SurA_N_3"/>
    <property type="match status" value="1"/>
</dbReference>
<dbReference type="GO" id="GO:0003755">
    <property type="term" value="F:peptidyl-prolyl cis-trans isomerase activity"/>
    <property type="evidence" value="ECO:0007669"/>
    <property type="project" value="UniProtKB-KW"/>
</dbReference>
<dbReference type="SUPFAM" id="SSF109998">
    <property type="entry name" value="Triger factor/SurA peptide-binding domain-like"/>
    <property type="match status" value="1"/>
</dbReference>
<organism evidence="13 14">
    <name type="scientific">Propionivibrio dicarboxylicus</name>
    <dbReference type="NCBI Taxonomy" id="83767"/>
    <lineage>
        <taxon>Bacteria</taxon>
        <taxon>Pseudomonadati</taxon>
        <taxon>Pseudomonadota</taxon>
        <taxon>Betaproteobacteria</taxon>
        <taxon>Rhodocyclales</taxon>
        <taxon>Rhodocyclaceae</taxon>
        <taxon>Propionivibrio</taxon>
    </lineage>
</organism>
<keyword evidence="2" id="KW-1003">Cell membrane</keyword>
<protein>
    <recommendedName>
        <fullName evidence="9">Periplasmic chaperone PpiD</fullName>
    </recommendedName>
    <alternativeName>
        <fullName evidence="10">Periplasmic folding chaperone</fullName>
    </alternativeName>
</protein>
<evidence type="ECO:0000256" key="6">
    <source>
        <dbReference type="ARBA" id="ARBA00023136"/>
    </source>
</evidence>
<dbReference type="OrthoDB" id="9812372at2"/>
<dbReference type="RefSeq" id="WP_091938090.1">
    <property type="nucleotide sequence ID" value="NZ_FNCY01000010.1"/>
</dbReference>
<keyword evidence="7" id="KW-0143">Chaperone</keyword>
<dbReference type="PANTHER" id="PTHR47529">
    <property type="entry name" value="PEPTIDYL-PROLYL CIS-TRANS ISOMERASE D"/>
    <property type="match status" value="1"/>
</dbReference>
<comment type="similarity">
    <text evidence="8">Belongs to the PpiD chaperone family.</text>
</comment>
<keyword evidence="5" id="KW-1133">Transmembrane helix</keyword>
<evidence type="ECO:0000256" key="4">
    <source>
        <dbReference type="ARBA" id="ARBA00022692"/>
    </source>
</evidence>
<proteinExistence type="inferred from homology"/>
<comment type="subcellular location">
    <subcellularLocation>
        <location evidence="1">Cell inner membrane</location>
        <topology evidence="1">Single-pass type II membrane protein</topology>
        <orientation evidence="1">Periplasmic side</orientation>
    </subcellularLocation>
</comment>
<dbReference type="InterPro" id="IPR052029">
    <property type="entry name" value="PpiD_chaperone"/>
</dbReference>
<keyword evidence="14" id="KW-1185">Reference proteome</keyword>
<dbReference type="Gene3D" id="1.10.4030.10">
    <property type="entry name" value="Porin chaperone SurA, peptide-binding domain"/>
    <property type="match status" value="1"/>
</dbReference>
<dbReference type="AlphaFoldDB" id="A0A1G8G444"/>
<evidence type="ECO:0000256" key="8">
    <source>
        <dbReference type="ARBA" id="ARBA00038408"/>
    </source>
</evidence>
<dbReference type="InterPro" id="IPR027304">
    <property type="entry name" value="Trigger_fact/SurA_dom_sf"/>
</dbReference>
<dbReference type="Gene3D" id="3.10.50.40">
    <property type="match status" value="1"/>
</dbReference>
<dbReference type="PROSITE" id="PS50198">
    <property type="entry name" value="PPIC_PPIASE_2"/>
    <property type="match status" value="1"/>
</dbReference>
<evidence type="ECO:0000256" key="2">
    <source>
        <dbReference type="ARBA" id="ARBA00022475"/>
    </source>
</evidence>
<evidence type="ECO:0000256" key="3">
    <source>
        <dbReference type="ARBA" id="ARBA00022519"/>
    </source>
</evidence>
<evidence type="ECO:0000259" key="12">
    <source>
        <dbReference type="PROSITE" id="PS50198"/>
    </source>
</evidence>
<keyword evidence="6" id="KW-0472">Membrane</keyword>
<evidence type="ECO:0000256" key="1">
    <source>
        <dbReference type="ARBA" id="ARBA00004382"/>
    </source>
</evidence>
<dbReference type="GO" id="GO:0005886">
    <property type="term" value="C:plasma membrane"/>
    <property type="evidence" value="ECO:0007669"/>
    <property type="project" value="UniProtKB-SubCell"/>
</dbReference>
<evidence type="ECO:0000256" key="10">
    <source>
        <dbReference type="ARBA" id="ARBA00042775"/>
    </source>
</evidence>
<dbReference type="InterPro" id="IPR046357">
    <property type="entry name" value="PPIase_dom_sf"/>
</dbReference>
<keyword evidence="11 13" id="KW-0413">Isomerase</keyword>
<evidence type="ECO:0000256" key="7">
    <source>
        <dbReference type="ARBA" id="ARBA00023186"/>
    </source>
</evidence>
<evidence type="ECO:0000256" key="9">
    <source>
        <dbReference type="ARBA" id="ARBA00040743"/>
    </source>
</evidence>
<dbReference type="InterPro" id="IPR000297">
    <property type="entry name" value="PPIase_PpiC"/>
</dbReference>
<dbReference type="Pfam" id="PF13616">
    <property type="entry name" value="Rotamase_3"/>
    <property type="match status" value="1"/>
</dbReference>
<name>A0A1G8G444_9RHOO</name>
<keyword evidence="11" id="KW-0697">Rotamase</keyword>
<dbReference type="STRING" id="83767.SAMN05660652_02461"/>
<reference evidence="13 14" key="1">
    <citation type="submission" date="2016-10" db="EMBL/GenBank/DDBJ databases">
        <authorList>
            <person name="de Groot N.N."/>
        </authorList>
    </citation>
    <scope>NUCLEOTIDE SEQUENCE [LARGE SCALE GENOMIC DNA]</scope>
    <source>
        <strain evidence="13 14">DSM 5885</strain>
    </source>
</reference>
<gene>
    <name evidence="13" type="ORF">SAMN05660652_02461</name>
</gene>
<dbReference type="Proteomes" id="UP000198607">
    <property type="component" value="Unassembled WGS sequence"/>
</dbReference>
<dbReference type="SUPFAM" id="SSF54534">
    <property type="entry name" value="FKBP-like"/>
    <property type="match status" value="1"/>
</dbReference>
<keyword evidence="4" id="KW-0812">Transmembrane</keyword>
<evidence type="ECO:0000256" key="11">
    <source>
        <dbReference type="PROSITE-ProRule" id="PRU00278"/>
    </source>
</evidence>
<dbReference type="EMBL" id="FNCY01000010">
    <property type="protein sequence ID" value="SDH89129.1"/>
    <property type="molecule type" value="Genomic_DNA"/>
</dbReference>
<evidence type="ECO:0000313" key="13">
    <source>
        <dbReference type="EMBL" id="SDH89129.1"/>
    </source>
</evidence>
<keyword evidence="3" id="KW-0997">Cell inner membrane</keyword>
<dbReference type="PANTHER" id="PTHR47529:SF1">
    <property type="entry name" value="PERIPLASMIC CHAPERONE PPID"/>
    <property type="match status" value="1"/>
</dbReference>
<evidence type="ECO:0000313" key="14">
    <source>
        <dbReference type="Proteomes" id="UP000198607"/>
    </source>
</evidence>
<evidence type="ECO:0000256" key="5">
    <source>
        <dbReference type="ARBA" id="ARBA00022989"/>
    </source>
</evidence>
<accession>A0A1G8G444</accession>
<feature type="domain" description="PpiC" evidence="12">
    <location>
        <begin position="264"/>
        <end position="364"/>
    </location>
</feature>
<sequence length="634" mass="70791">MFDAVRNNQRIVQIFLGLITLPFAFWGVDSYVRNSGAGSDVASVGDTKITVPQFDAALRERQDQMRQALGQNFRPEMLNTPDARLSVLNGMIDQRLLLIESSKNRLVTTDEALRDVIAKIPALQDDGKFSMEKYERVLRAQGMSQPQFEAKLRQDLTMRQLMGTVGDSAFVARAQADTVTNLQLEERQFNEFRFPAEQFLDKVKLAADAAQKYYDENKAQFEIAEQVKAEFLILSQDAIQSQATVSDAEVKSWYESHKDKYQQAEERRASHILIMAKSEGEKAAAKAKAEDVLKEVRKAPAKFAEFAKQYSQDPGSAKSGGDLGYFGRGSMVKAFEDTVFKQKEGEISDVLESEFGYHIIKLTGIKPGKVRSLDEVRADIESDLKRQTATRKFAEAAEAFNNMVYEQSDSLQPAAEKFKLKIQQSGWLKKNPDPREAAALGPFANEKILGALFSEDSIKGKRNTEAYEIAQNTLLAARVLEHVPASTKPFESVRTDIEKLLKLREAASLAQAAGEARLEELRKGGDDKLAWSASKQASRMAPRDLSPVAVRALFKADTQKLPAYVGASAGNGYAIYKIVKVGMPEKLDEARRQALRNEYTRILAQEELSAYVNALRARTKIDINTAVLESRESR</sequence>